<dbReference type="SUPFAM" id="SSF53850">
    <property type="entry name" value="Periplasmic binding protein-like II"/>
    <property type="match status" value="1"/>
</dbReference>
<dbReference type="Proteomes" id="UP001595955">
    <property type="component" value="Unassembled WGS sequence"/>
</dbReference>
<name>A0ABV9D8J0_9MICO</name>
<sequence length="465" mass="48327">MPTTRRPAGRATSAAALAACAALVLAACSGGDDDADGGITVWIQEDLPDRVAATQEIVDGFTSASGIAVELVPVGEDQFNQLLISAAAAGDLPDVIGGVSLPQVRTLSANELLDVDAVAEVVQTLGEDTFTGRALELTRDGDAQLAVPSESWLQLLYYRTDLFEAAGLDPPTSYDAILAAAEELDTEDLAGFVGATAPGDAFTEQTFEHVALGNGCELVDEGGEVTLDSPACVEALDFYGTLVQEHSVPGAQDVDTVRASYFAGQAAMFIWSTFVLDEMAGLRNDAMPSCDECAENPAFLAENTGVVTAIDGPSGGEPAQFGEVTSWTVVGESDRDGAVAFVEHMMTDGYLDWIAIAPEGKVPVRVGTAENPTEFTDAWAELPVGVDTKAPLADFYAPEVLEALRAGPEGLSRWALEQGQGDLLGATQGEQPVATAVNEVSSGSEARSTAETAAEAVRSIQESVS</sequence>
<evidence type="ECO:0000256" key="4">
    <source>
        <dbReference type="SAM" id="MobiDB-lite"/>
    </source>
</evidence>
<accession>A0ABV9D8J0</accession>
<evidence type="ECO:0000313" key="6">
    <source>
        <dbReference type="EMBL" id="MFC4554233.1"/>
    </source>
</evidence>
<dbReference type="PANTHER" id="PTHR43649">
    <property type="entry name" value="ARABINOSE-BINDING PROTEIN-RELATED"/>
    <property type="match status" value="1"/>
</dbReference>
<evidence type="ECO:0000256" key="2">
    <source>
        <dbReference type="ARBA" id="ARBA00022448"/>
    </source>
</evidence>
<comment type="similarity">
    <text evidence="1">Belongs to the bacterial solute-binding protein 1 family.</text>
</comment>
<protein>
    <submittedName>
        <fullName evidence="6">ABC transporter substrate-binding protein</fullName>
    </submittedName>
</protein>
<dbReference type="RefSeq" id="WP_122824772.1">
    <property type="nucleotide sequence ID" value="NZ_CP033325.1"/>
</dbReference>
<organism evidence="6 7">
    <name type="scientific">Georgenia faecalis</name>
    <dbReference type="NCBI Taxonomy" id="2483799"/>
    <lineage>
        <taxon>Bacteria</taxon>
        <taxon>Bacillati</taxon>
        <taxon>Actinomycetota</taxon>
        <taxon>Actinomycetes</taxon>
        <taxon>Micrococcales</taxon>
        <taxon>Bogoriellaceae</taxon>
        <taxon>Georgenia</taxon>
    </lineage>
</organism>
<comment type="caution">
    <text evidence="6">The sequence shown here is derived from an EMBL/GenBank/DDBJ whole genome shotgun (WGS) entry which is preliminary data.</text>
</comment>
<reference evidence="7" key="1">
    <citation type="journal article" date="2019" name="Int. J. Syst. Evol. Microbiol.">
        <title>The Global Catalogue of Microorganisms (GCM) 10K type strain sequencing project: providing services to taxonomists for standard genome sequencing and annotation.</title>
        <authorList>
            <consortium name="The Broad Institute Genomics Platform"/>
            <consortium name="The Broad Institute Genome Sequencing Center for Infectious Disease"/>
            <person name="Wu L."/>
            <person name="Ma J."/>
        </authorList>
    </citation>
    <scope>NUCLEOTIDE SEQUENCE [LARGE SCALE GENOMIC DNA]</scope>
    <source>
        <strain evidence="7">JCM 3369</strain>
    </source>
</reference>
<keyword evidence="7" id="KW-1185">Reference proteome</keyword>
<keyword evidence="3 5" id="KW-0732">Signal</keyword>
<dbReference type="Gene3D" id="3.40.190.10">
    <property type="entry name" value="Periplasmic binding protein-like II"/>
    <property type="match status" value="1"/>
</dbReference>
<feature type="signal peptide" evidence="5">
    <location>
        <begin position="1"/>
        <end position="26"/>
    </location>
</feature>
<dbReference type="PROSITE" id="PS51257">
    <property type="entry name" value="PROKAR_LIPOPROTEIN"/>
    <property type="match status" value="1"/>
</dbReference>
<evidence type="ECO:0000256" key="1">
    <source>
        <dbReference type="ARBA" id="ARBA00008520"/>
    </source>
</evidence>
<feature type="compositionally biased region" description="Low complexity" evidence="4">
    <location>
        <begin position="441"/>
        <end position="459"/>
    </location>
</feature>
<feature type="region of interest" description="Disordered" evidence="4">
    <location>
        <begin position="439"/>
        <end position="465"/>
    </location>
</feature>
<evidence type="ECO:0000256" key="3">
    <source>
        <dbReference type="ARBA" id="ARBA00022729"/>
    </source>
</evidence>
<evidence type="ECO:0000256" key="5">
    <source>
        <dbReference type="SAM" id="SignalP"/>
    </source>
</evidence>
<evidence type="ECO:0000313" key="7">
    <source>
        <dbReference type="Proteomes" id="UP001595955"/>
    </source>
</evidence>
<gene>
    <name evidence="6" type="ORF">ACFO3F_03140</name>
</gene>
<proteinExistence type="inferred from homology"/>
<dbReference type="InterPro" id="IPR050490">
    <property type="entry name" value="Bact_solute-bd_prot1"/>
</dbReference>
<dbReference type="InterPro" id="IPR006059">
    <property type="entry name" value="SBP"/>
</dbReference>
<dbReference type="PANTHER" id="PTHR43649:SF34">
    <property type="entry name" value="ABC TRANSPORTER PERIPLASMIC-BINDING PROTEIN YCJN-RELATED"/>
    <property type="match status" value="1"/>
</dbReference>
<dbReference type="Pfam" id="PF01547">
    <property type="entry name" value="SBP_bac_1"/>
    <property type="match status" value="1"/>
</dbReference>
<keyword evidence="2" id="KW-0813">Transport</keyword>
<dbReference type="EMBL" id="JBHSGF010000002">
    <property type="protein sequence ID" value="MFC4554233.1"/>
    <property type="molecule type" value="Genomic_DNA"/>
</dbReference>
<feature type="chain" id="PRO_5045573914" evidence="5">
    <location>
        <begin position="27"/>
        <end position="465"/>
    </location>
</feature>